<dbReference type="GO" id="GO:0005634">
    <property type="term" value="C:nucleus"/>
    <property type="evidence" value="ECO:0007669"/>
    <property type="project" value="UniProtKB-SubCell"/>
</dbReference>
<keyword evidence="11" id="KW-0234">DNA repair</keyword>
<dbReference type="CDD" id="cd18008">
    <property type="entry name" value="DEXDc_SHPRH-like"/>
    <property type="match status" value="1"/>
</dbReference>
<dbReference type="Pfam" id="PF00176">
    <property type="entry name" value="SNF2-rel_dom"/>
    <property type="match status" value="1"/>
</dbReference>
<dbReference type="SUPFAM" id="SSF57850">
    <property type="entry name" value="RING/U-box"/>
    <property type="match status" value="1"/>
</dbReference>
<evidence type="ECO:0000259" key="15">
    <source>
        <dbReference type="PROSITE" id="PS50089"/>
    </source>
</evidence>
<evidence type="ECO:0000256" key="10">
    <source>
        <dbReference type="ARBA" id="ARBA00022840"/>
    </source>
</evidence>
<feature type="domain" description="RING-type" evidence="15">
    <location>
        <begin position="711"/>
        <end position="756"/>
    </location>
</feature>
<comment type="subcellular location">
    <subcellularLocation>
        <location evidence="1">Nucleus</location>
    </subcellularLocation>
</comment>
<evidence type="ECO:0000313" key="19">
    <source>
        <dbReference type="Proteomes" id="UP001214628"/>
    </source>
</evidence>
<dbReference type="InterPro" id="IPR050628">
    <property type="entry name" value="SNF2_RAD54_helicase_TF"/>
</dbReference>
<feature type="compositionally biased region" description="Basic and acidic residues" evidence="14">
    <location>
        <begin position="207"/>
        <end position="223"/>
    </location>
</feature>
<dbReference type="GO" id="GO:0006281">
    <property type="term" value="P:DNA repair"/>
    <property type="evidence" value="ECO:0007669"/>
    <property type="project" value="UniProtKB-KW"/>
</dbReference>
<feature type="region of interest" description="Disordered" evidence="14">
    <location>
        <begin position="207"/>
        <end position="233"/>
    </location>
</feature>
<dbReference type="InterPro" id="IPR000330">
    <property type="entry name" value="SNF2_N"/>
</dbReference>
<evidence type="ECO:0000256" key="8">
    <source>
        <dbReference type="ARBA" id="ARBA00022806"/>
    </source>
</evidence>
<evidence type="ECO:0000256" key="1">
    <source>
        <dbReference type="ARBA" id="ARBA00004123"/>
    </source>
</evidence>
<keyword evidence="12" id="KW-0539">Nucleus</keyword>
<evidence type="ECO:0000256" key="6">
    <source>
        <dbReference type="ARBA" id="ARBA00022771"/>
    </source>
</evidence>
<dbReference type="Proteomes" id="UP001214628">
    <property type="component" value="Chromosome 1"/>
</dbReference>
<dbReference type="InterPro" id="IPR014001">
    <property type="entry name" value="Helicase_ATP-bd"/>
</dbReference>
<proteinExistence type="inferred from homology"/>
<keyword evidence="4" id="KW-0547">Nucleotide-binding</keyword>
<evidence type="ECO:0000259" key="16">
    <source>
        <dbReference type="PROSITE" id="PS51192"/>
    </source>
</evidence>
<keyword evidence="7" id="KW-0378">Hydrolase</keyword>
<protein>
    <submittedName>
        <fullName evidence="18">DNA helicase rad5</fullName>
    </submittedName>
</protein>
<evidence type="ECO:0000259" key="17">
    <source>
        <dbReference type="PROSITE" id="PS51194"/>
    </source>
</evidence>
<dbReference type="PROSITE" id="PS51194">
    <property type="entry name" value="HELICASE_CTER"/>
    <property type="match status" value="1"/>
</dbReference>
<dbReference type="InterPro" id="IPR049730">
    <property type="entry name" value="SNF2/RAD54-like_C"/>
</dbReference>
<dbReference type="Gene3D" id="3.40.50.300">
    <property type="entry name" value="P-loop containing nucleotide triphosphate hydrolases"/>
    <property type="match status" value="1"/>
</dbReference>
<dbReference type="SMART" id="SM00910">
    <property type="entry name" value="HIRAN"/>
    <property type="match status" value="1"/>
</dbReference>
<evidence type="ECO:0000256" key="3">
    <source>
        <dbReference type="ARBA" id="ARBA00022723"/>
    </source>
</evidence>
<evidence type="ECO:0000256" key="4">
    <source>
        <dbReference type="ARBA" id="ARBA00022741"/>
    </source>
</evidence>
<dbReference type="InterPro" id="IPR038718">
    <property type="entry name" value="SNF2-like_sf"/>
</dbReference>
<keyword evidence="8 18" id="KW-0347">Helicase</keyword>
<keyword evidence="3" id="KW-0479">Metal-binding</keyword>
<dbReference type="Gene3D" id="3.30.40.10">
    <property type="entry name" value="Zinc/RING finger domain, C3HC4 (zinc finger)"/>
    <property type="match status" value="1"/>
</dbReference>
<gene>
    <name evidence="18" type="primary">RAD5</name>
    <name evidence="18" type="ORF">MPSI1_001198</name>
</gene>
<dbReference type="SUPFAM" id="SSF52540">
    <property type="entry name" value="P-loop containing nucleoside triphosphate hydrolases"/>
    <property type="match status" value="2"/>
</dbReference>
<keyword evidence="9" id="KW-0862">Zinc</keyword>
<organism evidence="18 19">
    <name type="scientific">Malassezia psittaci</name>
    <dbReference type="NCBI Taxonomy" id="1821823"/>
    <lineage>
        <taxon>Eukaryota</taxon>
        <taxon>Fungi</taxon>
        <taxon>Dikarya</taxon>
        <taxon>Basidiomycota</taxon>
        <taxon>Ustilaginomycotina</taxon>
        <taxon>Malasseziomycetes</taxon>
        <taxon>Malasseziales</taxon>
        <taxon>Malasseziaceae</taxon>
        <taxon>Malassezia</taxon>
    </lineage>
</organism>
<evidence type="ECO:0000256" key="9">
    <source>
        <dbReference type="ARBA" id="ARBA00022833"/>
    </source>
</evidence>
<dbReference type="PROSITE" id="PS51192">
    <property type="entry name" value="HELICASE_ATP_BIND_1"/>
    <property type="match status" value="1"/>
</dbReference>
<dbReference type="GO" id="GO:0008270">
    <property type="term" value="F:zinc ion binding"/>
    <property type="evidence" value="ECO:0007669"/>
    <property type="project" value="UniProtKB-KW"/>
</dbReference>
<name>A0AAF0JD33_9BASI</name>
<dbReference type="Pfam" id="PF00271">
    <property type="entry name" value="Helicase_C"/>
    <property type="match status" value="1"/>
</dbReference>
<sequence length="958" mass="108250">MTDSAPLFFFDADDEKKSAVDLKNVQRVDTSWKRRYLGTFVFSAYSMTKGSDYIQPGDRVLIQRKKKSTKPAARGAARARERPDYVVRFSNMRGMCLAYAGFEIGRIPVDVGGWMSRVLDDALVQFDGYVVDCPVPLNVGCDVLLEVKAYMNRNAFRESIMDLVNIQADSSGSPLAEESAHERHLRHRKVALNRLFRACNLSPVKAADAHDEKETTLSVKEQKEEDDDGTEVTEPNLSDIYARAQQHDASLPEVPTPDTFALELRPYQKQALGWMQEMESTQASSTREASLHPLWEEYKFPLSDDPESGCESFYYNPYIGDLSLTFQPASRGARGGILADEMGLGKTIMLASLIHANRTMDETTPPAAKRSKSLKQASLTSAFRPGTKLNKSPATLVVAPMSLLSQWHSELDRASLPGTLNVYVYYGETRDQLIHLLDQNRVDVVITSYGTLTSEYRREADDRGSALLFRQTWHRVILDEAHTIKNRATVAARAACLLQADRRWALTGTPIQNRLTDLYSLLRFLQVEPWGDVSFFNSFLAKPFASQNTKALDIVQAILSSILLRREKSTRDSNGLPIVDLPEKHLDTQHLRFSETEREIYNSVYDRARMRYKRLAAQGLVGRNFSLIFSVLMRLRQAVCHPLLVVHADKSNSLPDSLKEEEMDESQYNEHLQKLIVQFQSEQSDGNAQYALQVLGELVDNNPIAEEGEECPFCMEMKMSKCFFPLCMHHGCRDCLVQYLQGCEDREEEPHCPVCRRGPVKVEDLVESVRKPKEQDTKPAYVPRSSTKLDALITQLKQLTDQDDKLKGVIFSQFTGFLDLIQTTLNHLGYSTLRLDGSTSQAERARVLETFAKDQRPLLMLISLRAGGVGLNLTAANHVWLMDCWWNSSIEDQAVDRIHRVGQTKTVYVHRLLVEDTIEDRILTIQRRKKALVNHALAPSAAREGPSDALENLALLFD</sequence>
<dbReference type="InterPro" id="IPR014905">
    <property type="entry name" value="HIRAN"/>
</dbReference>
<evidence type="ECO:0000256" key="13">
    <source>
        <dbReference type="PROSITE-ProRule" id="PRU00175"/>
    </source>
</evidence>
<evidence type="ECO:0000256" key="14">
    <source>
        <dbReference type="SAM" id="MobiDB-lite"/>
    </source>
</evidence>
<keyword evidence="10" id="KW-0067">ATP-binding</keyword>
<evidence type="ECO:0000256" key="11">
    <source>
        <dbReference type="ARBA" id="ARBA00023204"/>
    </source>
</evidence>
<evidence type="ECO:0000313" key="18">
    <source>
        <dbReference type="EMBL" id="WFD42552.1"/>
    </source>
</evidence>
<dbReference type="InterPro" id="IPR001841">
    <property type="entry name" value="Znf_RING"/>
</dbReference>
<dbReference type="GO" id="GO:0005524">
    <property type="term" value="F:ATP binding"/>
    <property type="evidence" value="ECO:0007669"/>
    <property type="project" value="UniProtKB-KW"/>
</dbReference>
<evidence type="ECO:0000256" key="5">
    <source>
        <dbReference type="ARBA" id="ARBA00022763"/>
    </source>
</evidence>
<dbReference type="GO" id="GO:0008094">
    <property type="term" value="F:ATP-dependent activity, acting on DNA"/>
    <property type="evidence" value="ECO:0007669"/>
    <property type="project" value="TreeGrafter"/>
</dbReference>
<keyword evidence="19" id="KW-1185">Reference proteome</keyword>
<dbReference type="GO" id="GO:0004386">
    <property type="term" value="F:helicase activity"/>
    <property type="evidence" value="ECO:0007669"/>
    <property type="project" value="UniProtKB-KW"/>
</dbReference>
<comment type="similarity">
    <text evidence="2">Belongs to the SNF2/RAD54 helicase family.</text>
</comment>
<feature type="domain" description="Helicase C-terminal" evidence="17">
    <location>
        <begin position="798"/>
        <end position="954"/>
    </location>
</feature>
<dbReference type="PROSITE" id="PS50089">
    <property type="entry name" value="ZF_RING_2"/>
    <property type="match status" value="1"/>
</dbReference>
<dbReference type="GO" id="GO:0016818">
    <property type="term" value="F:hydrolase activity, acting on acid anhydrides, in phosphorus-containing anhydrides"/>
    <property type="evidence" value="ECO:0007669"/>
    <property type="project" value="InterPro"/>
</dbReference>
<dbReference type="Pfam" id="PF08797">
    <property type="entry name" value="HIRAN"/>
    <property type="match status" value="1"/>
</dbReference>
<dbReference type="CDD" id="cd18793">
    <property type="entry name" value="SF2_C_SNF"/>
    <property type="match status" value="1"/>
</dbReference>
<reference evidence="18" key="1">
    <citation type="submission" date="2023-02" db="EMBL/GenBank/DDBJ databases">
        <title>Mating type loci evolution in Malassezia.</title>
        <authorList>
            <person name="Coelho M.A."/>
        </authorList>
    </citation>
    <scope>NUCLEOTIDE SEQUENCE</scope>
    <source>
        <strain evidence="18">CBS 14136</strain>
    </source>
</reference>
<dbReference type="SMART" id="SM00487">
    <property type="entry name" value="DEXDc"/>
    <property type="match status" value="1"/>
</dbReference>
<dbReference type="InterPro" id="IPR027417">
    <property type="entry name" value="P-loop_NTPase"/>
</dbReference>
<dbReference type="SMART" id="SM00490">
    <property type="entry name" value="HELICc"/>
    <property type="match status" value="1"/>
</dbReference>
<evidence type="ECO:0000256" key="2">
    <source>
        <dbReference type="ARBA" id="ARBA00007025"/>
    </source>
</evidence>
<feature type="domain" description="Helicase ATP-binding" evidence="16">
    <location>
        <begin position="327"/>
        <end position="528"/>
    </location>
</feature>
<dbReference type="PANTHER" id="PTHR45626:SF22">
    <property type="entry name" value="DNA REPAIR PROTEIN RAD5"/>
    <property type="match status" value="1"/>
</dbReference>
<dbReference type="InterPro" id="IPR001650">
    <property type="entry name" value="Helicase_C-like"/>
</dbReference>
<evidence type="ECO:0000256" key="7">
    <source>
        <dbReference type="ARBA" id="ARBA00022801"/>
    </source>
</evidence>
<keyword evidence="5" id="KW-0227">DNA damage</keyword>
<dbReference type="EMBL" id="CP118375">
    <property type="protein sequence ID" value="WFD42552.1"/>
    <property type="molecule type" value="Genomic_DNA"/>
</dbReference>
<dbReference type="AlphaFoldDB" id="A0AAF0JD33"/>
<keyword evidence="6 13" id="KW-0863">Zinc-finger</keyword>
<dbReference type="PANTHER" id="PTHR45626">
    <property type="entry name" value="TRANSCRIPTION TERMINATION FACTOR 2-RELATED"/>
    <property type="match status" value="1"/>
</dbReference>
<dbReference type="InterPro" id="IPR013083">
    <property type="entry name" value="Znf_RING/FYVE/PHD"/>
</dbReference>
<accession>A0AAF0JD33</accession>
<evidence type="ECO:0000256" key="12">
    <source>
        <dbReference type="ARBA" id="ARBA00023242"/>
    </source>
</evidence>
<dbReference type="GO" id="GO:0003676">
    <property type="term" value="F:nucleic acid binding"/>
    <property type="evidence" value="ECO:0007669"/>
    <property type="project" value="InterPro"/>
</dbReference>
<dbReference type="Gene3D" id="3.40.50.10810">
    <property type="entry name" value="Tandem AAA-ATPase domain"/>
    <property type="match status" value="1"/>
</dbReference>